<accession>A0ABU9BQB4</accession>
<feature type="transmembrane region" description="Helical" evidence="1">
    <location>
        <begin position="34"/>
        <end position="57"/>
    </location>
</feature>
<dbReference type="RefSeq" id="WP_341426473.1">
    <property type="nucleotide sequence ID" value="NZ_JBBUTG010000008.1"/>
</dbReference>
<evidence type="ECO:0000256" key="1">
    <source>
        <dbReference type="SAM" id="Phobius"/>
    </source>
</evidence>
<comment type="caution">
    <text evidence="3">The sequence shown here is derived from an EMBL/GenBank/DDBJ whole genome shotgun (WGS) entry which is preliminary data.</text>
</comment>
<dbReference type="EMBL" id="JBBUTG010000008">
    <property type="protein sequence ID" value="MEK8032061.1"/>
    <property type="molecule type" value="Genomic_DNA"/>
</dbReference>
<evidence type="ECO:0000313" key="4">
    <source>
        <dbReference type="Proteomes" id="UP001371218"/>
    </source>
</evidence>
<organism evidence="3 4">
    <name type="scientific">Ideonella lacteola</name>
    <dbReference type="NCBI Taxonomy" id="2984193"/>
    <lineage>
        <taxon>Bacteria</taxon>
        <taxon>Pseudomonadati</taxon>
        <taxon>Pseudomonadota</taxon>
        <taxon>Betaproteobacteria</taxon>
        <taxon>Burkholderiales</taxon>
        <taxon>Sphaerotilaceae</taxon>
        <taxon>Ideonella</taxon>
    </lineage>
</organism>
<feature type="domain" description="AB hydrolase-1" evidence="2">
    <location>
        <begin position="112"/>
        <end position="239"/>
    </location>
</feature>
<dbReference type="GO" id="GO:0016787">
    <property type="term" value="F:hydrolase activity"/>
    <property type="evidence" value="ECO:0007669"/>
    <property type="project" value="UniProtKB-KW"/>
</dbReference>
<protein>
    <submittedName>
        <fullName evidence="3">Alpha/beta fold hydrolase</fullName>
    </submittedName>
</protein>
<keyword evidence="4" id="KW-1185">Reference proteome</keyword>
<gene>
    <name evidence="3" type="ORF">AACH06_14640</name>
</gene>
<keyword evidence="1" id="KW-0812">Transmembrane</keyword>
<dbReference type="SUPFAM" id="SSF53474">
    <property type="entry name" value="alpha/beta-Hydrolases"/>
    <property type="match status" value="1"/>
</dbReference>
<reference evidence="3 4" key="1">
    <citation type="submission" date="2024-04" db="EMBL/GenBank/DDBJ databases">
        <title>Novel species of the genus Ideonella isolated from streams.</title>
        <authorList>
            <person name="Lu H."/>
        </authorList>
    </citation>
    <scope>NUCLEOTIDE SEQUENCE [LARGE SCALE GENOMIC DNA]</scope>
    <source>
        <strain evidence="3 4">DXS29W</strain>
    </source>
</reference>
<dbReference type="InterPro" id="IPR000073">
    <property type="entry name" value="AB_hydrolase_1"/>
</dbReference>
<proteinExistence type="predicted"/>
<evidence type="ECO:0000313" key="3">
    <source>
        <dbReference type="EMBL" id="MEK8032061.1"/>
    </source>
</evidence>
<name>A0ABU9BQB4_9BURK</name>
<sequence length="306" mass="33605">MLARLQQMLVLGWLAALVAAAVLPWRAGCPGWSVVAVLLVVCAHAFWLLVTFALMHWHNRHDPAPRASWALWWRAWWGEVRCAPQVFGWRQPFASQAEPDFIPVDARGRAGVVLVHGFVCNRGLWTPWLTRLRQAGVPFVAVNLEPVFGSIDDYPPLIEAAVARVEAATGERPVLVAHSMGGLAARAWMDRYAADDRVRRVITVGSPHHGTWLAKLSQLGQNTREMRPGSAWLQALAAREPASRRERFFCLYGHGDNIVFPASNALLAGAGKLHVEGTAHIDMINHPAAIAALWQALGRAGPADGF</sequence>
<evidence type="ECO:0000259" key="2">
    <source>
        <dbReference type="Pfam" id="PF12697"/>
    </source>
</evidence>
<dbReference type="Gene3D" id="3.40.50.1820">
    <property type="entry name" value="alpha/beta hydrolase"/>
    <property type="match status" value="1"/>
</dbReference>
<dbReference type="Proteomes" id="UP001371218">
    <property type="component" value="Unassembled WGS sequence"/>
</dbReference>
<keyword evidence="1" id="KW-0472">Membrane</keyword>
<dbReference type="PANTHER" id="PTHR37946:SF1">
    <property type="entry name" value="SLL1969 PROTEIN"/>
    <property type="match status" value="1"/>
</dbReference>
<keyword evidence="1" id="KW-1133">Transmembrane helix</keyword>
<dbReference type="PANTHER" id="PTHR37946">
    <property type="entry name" value="SLL1969 PROTEIN"/>
    <property type="match status" value="1"/>
</dbReference>
<keyword evidence="3" id="KW-0378">Hydrolase</keyword>
<dbReference type="InterPro" id="IPR029058">
    <property type="entry name" value="AB_hydrolase_fold"/>
</dbReference>
<dbReference type="Pfam" id="PF12697">
    <property type="entry name" value="Abhydrolase_6"/>
    <property type="match status" value="1"/>
</dbReference>